<dbReference type="AlphaFoldDB" id="A0A377FWF1"/>
<dbReference type="SFLD" id="SFLDS00005">
    <property type="entry name" value="Isoprenoid_Synthase_Type_I"/>
    <property type="match status" value="1"/>
</dbReference>
<comment type="pathway">
    <text evidence="1">Carotenoid biosynthesis.</text>
</comment>
<protein>
    <submittedName>
        <fullName evidence="4">Dehydrosqualene synthase</fullName>
        <ecNumber evidence="4">2.5.1.96</ecNumber>
    </submittedName>
</protein>
<proteinExistence type="predicted"/>
<dbReference type="EMBL" id="UGGP01000001">
    <property type="protein sequence ID" value="STO08894.1"/>
    <property type="molecule type" value="Genomic_DNA"/>
</dbReference>
<dbReference type="InterPro" id="IPR044843">
    <property type="entry name" value="Trans_IPPS_bact-type"/>
</dbReference>
<dbReference type="InterPro" id="IPR008949">
    <property type="entry name" value="Isoprenoid_synthase_dom_sf"/>
</dbReference>
<evidence type="ECO:0000256" key="1">
    <source>
        <dbReference type="ARBA" id="ARBA00004829"/>
    </source>
</evidence>
<evidence type="ECO:0000313" key="5">
    <source>
        <dbReference type="Proteomes" id="UP000254060"/>
    </source>
</evidence>
<dbReference type="RefSeq" id="WP_029335784.1">
    <property type="nucleotide sequence ID" value="NZ_UGGP01000001.1"/>
</dbReference>
<sequence length="279" mass="32008">MTTQEAYRQCEEIMKKGSLTFYRAFSLLSKPDRQAVTAVYAFCRTLDDAVDESDRPEESLAEFLQAFDHFLTGAEQTDALWVALRDVWERYEMDVEPFFELAEGMKWDLHKSRYATLEETEQYGYYAASTVGLMLLPILVPRPEEAMKAELRQGAIDLGIAMQLTNILRDVGEDLNRDRIYVPRDVLERHGMTEADLLARTVSPAFIDVWETLAQRAEMLYASARKTHRLYPPASRKPVQAAALLYEGILDAARQNEYDVFTKRAYVSTLQKGKLLARL</sequence>
<reference evidence="4 5" key="1">
    <citation type="submission" date="2018-06" db="EMBL/GenBank/DDBJ databases">
        <authorList>
            <consortium name="Pathogen Informatics"/>
            <person name="Doyle S."/>
        </authorList>
    </citation>
    <scope>NUCLEOTIDE SEQUENCE [LARGE SCALE GENOMIC DNA]</scope>
    <source>
        <strain evidence="4 5">NCTC13163</strain>
    </source>
</reference>
<evidence type="ECO:0000313" key="4">
    <source>
        <dbReference type="EMBL" id="STO08894.1"/>
    </source>
</evidence>
<dbReference type="GO" id="GO:0051996">
    <property type="term" value="F:squalene synthase [NAD(P)H] activity"/>
    <property type="evidence" value="ECO:0007669"/>
    <property type="project" value="InterPro"/>
</dbReference>
<keyword evidence="2 4" id="KW-0808">Transferase</keyword>
<dbReference type="OrthoDB" id="9787280at2"/>
<dbReference type="SFLD" id="SFLDG01212">
    <property type="entry name" value="Phytoene_synthase_like"/>
    <property type="match status" value="1"/>
</dbReference>
<dbReference type="SUPFAM" id="SSF48576">
    <property type="entry name" value="Terpenoid synthases"/>
    <property type="match status" value="1"/>
</dbReference>
<dbReference type="InterPro" id="IPR002060">
    <property type="entry name" value="Squ/phyt_synthse"/>
</dbReference>
<dbReference type="SFLD" id="SFLDG01018">
    <property type="entry name" value="Squalene/Phytoene_Synthase_Lik"/>
    <property type="match status" value="1"/>
</dbReference>
<dbReference type="Pfam" id="PF00494">
    <property type="entry name" value="SQS_PSY"/>
    <property type="match status" value="1"/>
</dbReference>
<dbReference type="PROSITE" id="PS01045">
    <property type="entry name" value="SQUALEN_PHYTOEN_SYN_2"/>
    <property type="match status" value="1"/>
</dbReference>
<dbReference type="CDD" id="cd00683">
    <property type="entry name" value="Trans_IPPS_HH"/>
    <property type="match status" value="1"/>
</dbReference>
<dbReference type="InterPro" id="IPR033904">
    <property type="entry name" value="Trans_IPPS_HH"/>
</dbReference>
<accession>A0A377FWF1</accession>
<dbReference type="EC" id="2.5.1.96" evidence="4"/>
<name>A0A377FWF1_9BACL</name>
<organism evidence="4 5">
    <name type="scientific">Exiguobacterium aurantiacum</name>
    <dbReference type="NCBI Taxonomy" id="33987"/>
    <lineage>
        <taxon>Bacteria</taxon>
        <taxon>Bacillati</taxon>
        <taxon>Bacillota</taxon>
        <taxon>Bacilli</taxon>
        <taxon>Bacillales</taxon>
        <taxon>Bacillales Family XII. Incertae Sedis</taxon>
        <taxon>Exiguobacterium</taxon>
    </lineage>
</organism>
<evidence type="ECO:0000256" key="2">
    <source>
        <dbReference type="ARBA" id="ARBA00022679"/>
    </source>
</evidence>
<dbReference type="PANTHER" id="PTHR31480">
    <property type="entry name" value="BIFUNCTIONAL LYCOPENE CYCLASE/PHYTOENE SYNTHASE"/>
    <property type="match status" value="1"/>
</dbReference>
<dbReference type="GO" id="GO:0016117">
    <property type="term" value="P:carotenoid biosynthetic process"/>
    <property type="evidence" value="ECO:0007669"/>
    <property type="project" value="UniProtKB-KW"/>
</dbReference>
<dbReference type="Proteomes" id="UP000254060">
    <property type="component" value="Unassembled WGS sequence"/>
</dbReference>
<dbReference type="GO" id="GO:0004311">
    <property type="term" value="F:geranylgeranyl diphosphate synthase activity"/>
    <property type="evidence" value="ECO:0007669"/>
    <property type="project" value="InterPro"/>
</dbReference>
<dbReference type="STRING" id="1397694.GCA_000702585_02760"/>
<keyword evidence="3" id="KW-0125">Carotenoid biosynthesis</keyword>
<dbReference type="Gene3D" id="1.10.600.10">
    <property type="entry name" value="Farnesyl Diphosphate Synthase"/>
    <property type="match status" value="1"/>
</dbReference>
<dbReference type="InterPro" id="IPR019845">
    <property type="entry name" value="Squalene/phytoene_synthase_CS"/>
</dbReference>
<gene>
    <name evidence="4" type="primary">crtM</name>
    <name evidence="4" type="ORF">NCTC13163_02272</name>
</gene>
<evidence type="ECO:0000256" key="3">
    <source>
        <dbReference type="ARBA" id="ARBA00022746"/>
    </source>
</evidence>